<dbReference type="InterPro" id="IPR016467">
    <property type="entry name" value="DNA_recomb/repair_RecA-like"/>
</dbReference>
<comment type="subcellular location">
    <subcellularLocation>
        <location evidence="1">Nucleus</location>
    </subcellularLocation>
</comment>
<keyword evidence="5" id="KW-0234">DNA repair</keyword>
<reference evidence="8" key="1">
    <citation type="submission" date="2021-12" db="EMBL/GenBank/DDBJ databases">
        <authorList>
            <person name="King R."/>
        </authorList>
    </citation>
    <scope>NUCLEOTIDE SEQUENCE</scope>
</reference>
<keyword evidence="2" id="KW-0547">Nucleotide-binding</keyword>
<evidence type="ECO:0000256" key="3">
    <source>
        <dbReference type="ARBA" id="ARBA00022763"/>
    </source>
</evidence>
<proteinExistence type="predicted"/>
<dbReference type="Gene3D" id="3.40.50.300">
    <property type="entry name" value="P-loop containing nucleotide triphosphate hydrolases"/>
    <property type="match status" value="1"/>
</dbReference>
<organism evidence="8 9">
    <name type="scientific">Bemisia tabaci</name>
    <name type="common">Sweetpotato whitefly</name>
    <name type="synonym">Aleurodes tabaci</name>
    <dbReference type="NCBI Taxonomy" id="7038"/>
    <lineage>
        <taxon>Eukaryota</taxon>
        <taxon>Metazoa</taxon>
        <taxon>Ecdysozoa</taxon>
        <taxon>Arthropoda</taxon>
        <taxon>Hexapoda</taxon>
        <taxon>Insecta</taxon>
        <taxon>Pterygota</taxon>
        <taxon>Neoptera</taxon>
        <taxon>Paraneoptera</taxon>
        <taxon>Hemiptera</taxon>
        <taxon>Sternorrhyncha</taxon>
        <taxon>Aleyrodoidea</taxon>
        <taxon>Aleyrodidae</taxon>
        <taxon>Aleyrodinae</taxon>
        <taxon>Bemisia</taxon>
    </lineage>
</organism>
<dbReference type="GO" id="GO:0000722">
    <property type="term" value="P:telomere maintenance via recombination"/>
    <property type="evidence" value="ECO:0007669"/>
    <property type="project" value="TreeGrafter"/>
</dbReference>
<dbReference type="AlphaFoldDB" id="A0A9P0AAJ4"/>
<sequence>MTIPLEKLDAVLQNTLIKANLTSAHKIIQLSESSIRQEGNITKEDAKLILELAAETLLPQENLSAVRMRLKQNTTLSTGCDQIDLILNGGIPLQGITELSGESSCGKTQLCLQLCLTVQYPTSVGGLNKGAVFISTEDSFPSKRLQQLIQNFPLEFSKSVVSQLEENHNFGSKIFIEHIGDTDGLKRCLYGQLPRLLSTQDIGLLIIDSIAGVFRADYDLKDGLRRARDMRSVASQLQKIAHDHSIVILCVNQVTASLKQSGLSSKPIPALGLVWANLVTTRIFMSRSTIGNFRTLEVLFAPHLPKKSCQFTIGNAGISCLD</sequence>
<evidence type="ECO:0000256" key="6">
    <source>
        <dbReference type="ARBA" id="ARBA00023242"/>
    </source>
</evidence>
<keyword evidence="6" id="KW-0539">Nucleus</keyword>
<feature type="domain" description="RecA family profile 1" evidence="7">
    <location>
        <begin position="72"/>
        <end position="254"/>
    </location>
</feature>
<evidence type="ECO:0000256" key="4">
    <source>
        <dbReference type="ARBA" id="ARBA00022840"/>
    </source>
</evidence>
<evidence type="ECO:0000259" key="7">
    <source>
        <dbReference type="PROSITE" id="PS50162"/>
    </source>
</evidence>
<dbReference type="CDD" id="cd19491">
    <property type="entry name" value="XRCC3"/>
    <property type="match status" value="1"/>
</dbReference>
<dbReference type="GO" id="GO:0005657">
    <property type="term" value="C:replication fork"/>
    <property type="evidence" value="ECO:0007669"/>
    <property type="project" value="TreeGrafter"/>
</dbReference>
<evidence type="ECO:0000256" key="1">
    <source>
        <dbReference type="ARBA" id="ARBA00004123"/>
    </source>
</evidence>
<gene>
    <name evidence="8" type="ORF">BEMITA_LOCUS8943</name>
</gene>
<dbReference type="PANTHER" id="PTHR46487:SF1">
    <property type="entry name" value="DNA REPAIR PROTEIN XRCC3"/>
    <property type="match status" value="1"/>
</dbReference>
<evidence type="ECO:0000256" key="2">
    <source>
        <dbReference type="ARBA" id="ARBA00022741"/>
    </source>
</evidence>
<dbReference type="Pfam" id="PF08423">
    <property type="entry name" value="Rad51"/>
    <property type="match status" value="1"/>
</dbReference>
<dbReference type="GO" id="GO:0000400">
    <property type="term" value="F:four-way junction DNA binding"/>
    <property type="evidence" value="ECO:0007669"/>
    <property type="project" value="TreeGrafter"/>
</dbReference>
<dbReference type="GO" id="GO:0090656">
    <property type="term" value="P:t-circle formation"/>
    <property type="evidence" value="ECO:0007669"/>
    <property type="project" value="TreeGrafter"/>
</dbReference>
<dbReference type="PIRSF" id="PIRSF005856">
    <property type="entry name" value="Rad51"/>
    <property type="match status" value="1"/>
</dbReference>
<dbReference type="PANTHER" id="PTHR46487">
    <property type="entry name" value="DNA REPAIR PROTEIN XRCC3"/>
    <property type="match status" value="1"/>
</dbReference>
<dbReference type="InterPro" id="IPR013632">
    <property type="entry name" value="Rad51_C"/>
</dbReference>
<protein>
    <recommendedName>
        <fullName evidence="7">RecA family profile 1 domain-containing protein</fullName>
    </recommendedName>
</protein>
<evidence type="ECO:0000313" key="9">
    <source>
        <dbReference type="Proteomes" id="UP001152759"/>
    </source>
</evidence>
<dbReference type="InterPro" id="IPR020588">
    <property type="entry name" value="RecA_ATP-bd"/>
</dbReference>
<name>A0A9P0AAJ4_BEMTA</name>
<keyword evidence="9" id="KW-1185">Reference proteome</keyword>
<keyword evidence="3" id="KW-0227">DNA damage</keyword>
<dbReference type="GO" id="GO:0005524">
    <property type="term" value="F:ATP binding"/>
    <property type="evidence" value="ECO:0007669"/>
    <property type="project" value="UniProtKB-KW"/>
</dbReference>
<dbReference type="GO" id="GO:0071140">
    <property type="term" value="P:resolution of mitotic recombination intermediates"/>
    <property type="evidence" value="ECO:0007669"/>
    <property type="project" value="TreeGrafter"/>
</dbReference>
<keyword evidence="4" id="KW-0067">ATP-binding</keyword>
<dbReference type="EMBL" id="OU963866">
    <property type="protein sequence ID" value="CAH0390200.1"/>
    <property type="molecule type" value="Genomic_DNA"/>
</dbReference>
<dbReference type="GO" id="GO:0045003">
    <property type="term" value="P:double-strand break repair via synthesis-dependent strand annealing"/>
    <property type="evidence" value="ECO:0007669"/>
    <property type="project" value="TreeGrafter"/>
</dbReference>
<dbReference type="InterPro" id="IPR047348">
    <property type="entry name" value="XRCC3-like_C"/>
</dbReference>
<dbReference type="Proteomes" id="UP001152759">
    <property type="component" value="Chromosome 5"/>
</dbReference>
<dbReference type="GO" id="GO:0033065">
    <property type="term" value="C:Rad51C-XRCC3 complex"/>
    <property type="evidence" value="ECO:0007669"/>
    <property type="project" value="TreeGrafter"/>
</dbReference>
<dbReference type="SUPFAM" id="SSF52540">
    <property type="entry name" value="P-loop containing nucleoside triphosphate hydrolases"/>
    <property type="match status" value="1"/>
</dbReference>
<dbReference type="PROSITE" id="PS50162">
    <property type="entry name" value="RECA_2"/>
    <property type="match status" value="1"/>
</dbReference>
<evidence type="ECO:0000313" key="8">
    <source>
        <dbReference type="EMBL" id="CAH0390200.1"/>
    </source>
</evidence>
<dbReference type="GO" id="GO:0140664">
    <property type="term" value="F:ATP-dependent DNA damage sensor activity"/>
    <property type="evidence" value="ECO:0007669"/>
    <property type="project" value="InterPro"/>
</dbReference>
<accession>A0A9P0AAJ4</accession>
<evidence type="ECO:0000256" key="5">
    <source>
        <dbReference type="ARBA" id="ARBA00023204"/>
    </source>
</evidence>
<dbReference type="InterPro" id="IPR027417">
    <property type="entry name" value="P-loop_NTPase"/>
</dbReference>